<dbReference type="FunFam" id="3.30.300.30:FF:000010">
    <property type="entry name" value="Enterobactin synthetase component F"/>
    <property type="match status" value="1"/>
</dbReference>
<dbReference type="InterPro" id="IPR042099">
    <property type="entry name" value="ANL_N_sf"/>
</dbReference>
<dbReference type="PROSITE" id="PS00455">
    <property type="entry name" value="AMP_BINDING"/>
    <property type="match status" value="1"/>
</dbReference>
<dbReference type="Proteomes" id="UP000070612">
    <property type="component" value="Unassembled WGS sequence"/>
</dbReference>
<dbReference type="GO" id="GO:0003824">
    <property type="term" value="F:catalytic activity"/>
    <property type="evidence" value="ECO:0007669"/>
    <property type="project" value="InterPro"/>
</dbReference>
<gene>
    <name evidence="6" type="ORF">AFM11_35755</name>
</gene>
<dbReference type="SMART" id="SM00823">
    <property type="entry name" value="PKS_PP"/>
    <property type="match status" value="1"/>
</dbReference>
<dbReference type="Gene3D" id="3.30.559.30">
    <property type="entry name" value="Nonribosomal peptide synthetase, condensation domain"/>
    <property type="match status" value="1"/>
</dbReference>
<dbReference type="CDD" id="cd05930">
    <property type="entry name" value="A_NRPS"/>
    <property type="match status" value="1"/>
</dbReference>
<dbReference type="PROSITE" id="PS50075">
    <property type="entry name" value="CARRIER"/>
    <property type="match status" value="1"/>
</dbReference>
<dbReference type="Pfam" id="PF00668">
    <property type="entry name" value="Condensation"/>
    <property type="match status" value="1"/>
</dbReference>
<dbReference type="InterPro" id="IPR036736">
    <property type="entry name" value="ACP-like_sf"/>
</dbReference>
<comment type="cofactor">
    <cofactor evidence="1">
        <name>pantetheine 4'-phosphate</name>
        <dbReference type="ChEBI" id="CHEBI:47942"/>
    </cofactor>
</comment>
<dbReference type="PANTHER" id="PTHR45527:SF1">
    <property type="entry name" value="FATTY ACID SYNTHASE"/>
    <property type="match status" value="1"/>
</dbReference>
<dbReference type="Gene3D" id="1.10.1200.10">
    <property type="entry name" value="ACP-like"/>
    <property type="match status" value="1"/>
</dbReference>
<evidence type="ECO:0000313" key="7">
    <source>
        <dbReference type="Proteomes" id="UP000070612"/>
    </source>
</evidence>
<dbReference type="InterPro" id="IPR000873">
    <property type="entry name" value="AMP-dep_synth/lig_dom"/>
</dbReference>
<dbReference type="InterPro" id="IPR020806">
    <property type="entry name" value="PKS_PP-bd"/>
</dbReference>
<dbReference type="AlphaFoldDB" id="A0A132PAV9"/>
<dbReference type="PATRIC" id="fig|59750.3.peg.5887"/>
<dbReference type="InterPro" id="IPR025110">
    <property type="entry name" value="AMP-bd_C"/>
</dbReference>
<feature type="domain" description="Carrier" evidence="5">
    <location>
        <begin position="527"/>
        <end position="602"/>
    </location>
</feature>
<evidence type="ECO:0000256" key="3">
    <source>
        <dbReference type="ARBA" id="ARBA00022450"/>
    </source>
</evidence>
<dbReference type="InterPro" id="IPR010071">
    <property type="entry name" value="AA_adenyl_dom"/>
</dbReference>
<dbReference type="NCBIfam" id="TIGR01733">
    <property type="entry name" value="AA-adenyl-dom"/>
    <property type="match status" value="1"/>
</dbReference>
<evidence type="ECO:0000313" key="6">
    <source>
        <dbReference type="EMBL" id="KWX19459.1"/>
    </source>
</evidence>
<comment type="caution">
    <text evidence="6">The sequence shown here is derived from an EMBL/GenBank/DDBJ whole genome shotgun (WGS) entry which is preliminary data.</text>
</comment>
<dbReference type="UniPathway" id="UPA00011"/>
<dbReference type="Gene3D" id="3.30.300.30">
    <property type="match status" value="1"/>
</dbReference>
<dbReference type="SUPFAM" id="SSF52777">
    <property type="entry name" value="CoA-dependent acyltransferases"/>
    <property type="match status" value="1"/>
</dbReference>
<dbReference type="PANTHER" id="PTHR45527">
    <property type="entry name" value="NONRIBOSOMAL PEPTIDE SYNTHETASE"/>
    <property type="match status" value="1"/>
</dbReference>
<dbReference type="GO" id="GO:0043041">
    <property type="term" value="P:amino acid activation for nonribosomal peptide biosynthetic process"/>
    <property type="evidence" value="ECO:0007669"/>
    <property type="project" value="TreeGrafter"/>
</dbReference>
<dbReference type="GO" id="GO:0008610">
    <property type="term" value="P:lipid biosynthetic process"/>
    <property type="evidence" value="ECO:0007669"/>
    <property type="project" value="UniProtKB-ARBA"/>
</dbReference>
<dbReference type="Gene3D" id="3.40.50.12780">
    <property type="entry name" value="N-terminal domain of ligase-like"/>
    <property type="match status" value="1"/>
</dbReference>
<dbReference type="InterPro" id="IPR023213">
    <property type="entry name" value="CAT-like_dom_sf"/>
</dbReference>
<dbReference type="SMART" id="SM01294">
    <property type="entry name" value="PKS_PP_betabranch"/>
    <property type="match status" value="1"/>
</dbReference>
<name>A0A132PAV9_9MYCO</name>
<reference evidence="6 7" key="1">
    <citation type="submission" date="2015-07" db="EMBL/GenBank/DDBJ databases">
        <title>A draft genome sequence of Mycobacterium wolinskyi.</title>
        <authorList>
            <person name="de Man T.J."/>
            <person name="Perry K.A."/>
            <person name="Coulliette A.D."/>
            <person name="Jensen B."/>
            <person name="Toney N.C."/>
            <person name="Limbago B.M."/>
            <person name="Noble-Wang J."/>
        </authorList>
    </citation>
    <scope>NUCLEOTIDE SEQUENCE [LARGE SCALE GENOMIC DNA]</scope>
    <source>
        <strain evidence="6 7">CDC_01</strain>
    </source>
</reference>
<accession>A0A132PAV9</accession>
<keyword evidence="3" id="KW-0596">Phosphopantetheine</keyword>
<dbReference type="FunFam" id="3.30.559.10:FF:000012">
    <property type="entry name" value="Non-ribosomal peptide synthetase"/>
    <property type="match status" value="1"/>
</dbReference>
<evidence type="ECO:0000256" key="4">
    <source>
        <dbReference type="ARBA" id="ARBA00022553"/>
    </source>
</evidence>
<dbReference type="InterPro" id="IPR020845">
    <property type="entry name" value="AMP-binding_CS"/>
</dbReference>
<feature type="non-terminal residue" evidence="6">
    <location>
        <position position="821"/>
    </location>
</feature>
<dbReference type="PROSITE" id="PS00012">
    <property type="entry name" value="PHOSPHOPANTETHEINE"/>
    <property type="match status" value="1"/>
</dbReference>
<dbReference type="InterPro" id="IPR009081">
    <property type="entry name" value="PP-bd_ACP"/>
</dbReference>
<dbReference type="Pfam" id="PF00501">
    <property type="entry name" value="AMP-binding"/>
    <property type="match status" value="1"/>
</dbReference>
<dbReference type="SUPFAM" id="SSF56801">
    <property type="entry name" value="Acetyl-CoA synthetase-like"/>
    <property type="match status" value="1"/>
</dbReference>
<dbReference type="GO" id="GO:0031177">
    <property type="term" value="F:phosphopantetheine binding"/>
    <property type="evidence" value="ECO:0007669"/>
    <property type="project" value="InterPro"/>
</dbReference>
<dbReference type="RefSeq" id="WP_131807639.1">
    <property type="nucleotide sequence ID" value="NZ_LGTW01000048.1"/>
</dbReference>
<dbReference type="InterPro" id="IPR045851">
    <property type="entry name" value="AMP-bd_C_sf"/>
</dbReference>
<dbReference type="EMBL" id="LGTW01000048">
    <property type="protein sequence ID" value="KWX19459.1"/>
    <property type="molecule type" value="Genomic_DNA"/>
</dbReference>
<comment type="similarity">
    <text evidence="2">Belongs to the ATP-dependent AMP-binding enzyme family.</text>
</comment>
<dbReference type="InterPro" id="IPR006162">
    <property type="entry name" value="Ppantetheine_attach_site"/>
</dbReference>
<dbReference type="FunFam" id="3.40.50.980:FF:000001">
    <property type="entry name" value="Non-ribosomal peptide synthetase"/>
    <property type="match status" value="1"/>
</dbReference>
<dbReference type="GO" id="GO:0044550">
    <property type="term" value="P:secondary metabolite biosynthetic process"/>
    <property type="evidence" value="ECO:0007669"/>
    <property type="project" value="UniProtKB-ARBA"/>
</dbReference>
<dbReference type="InterPro" id="IPR001242">
    <property type="entry name" value="Condensation_dom"/>
</dbReference>
<dbReference type="FunFam" id="1.10.1200.10:FF:000005">
    <property type="entry name" value="Nonribosomal peptide synthetase 1"/>
    <property type="match status" value="1"/>
</dbReference>
<evidence type="ECO:0000256" key="1">
    <source>
        <dbReference type="ARBA" id="ARBA00001957"/>
    </source>
</evidence>
<dbReference type="FunFam" id="3.40.50.12780:FF:000012">
    <property type="entry name" value="Non-ribosomal peptide synthetase"/>
    <property type="match status" value="1"/>
</dbReference>
<sequence length="821" mass="86867">MTVDAKRLLSIDLFDEDEHAQLDEWANKKLLAEPTPEGESISALFARHVASSPDSVAVSFDGGSITYAQLDEAADDMARRLATQGARPGHCVAVLLNRSVEAVVAILGVLKTGAAYLPIDPAHPDARIGFVLDDAAPVVVVTNSDLRPRLDGRSLPIVDVTDSAAENGSASLQPPDADDVAYIIYTSGTTGVPKGVAITHRNVTQLLGSLNAGLPRAGTWALCHSLSFDVSAWEIFAPLLDGGRIVVVSEQVTNSPDDFHDVLVDQGVSVLTHTPSAAAVLSHEGLDSLALVMAGEACTAEVVDRWAPGRTMINAYGPTETTMCVSISKPLTARMGTPPIGSPVPGAALFVLDNGLRPVAPGVIGELYVAGHGVGVGYIGRPGLTGSRFVACPFGGSGVRMYRTGDLVRWNDDGQLQYLGRADEQVKIRGYRVELGEIQAALAALDGVDQAAVIAREDRPGDKRLVGYITGTADPVGARSALAEHLPAYMVPAAVLSLESLPLTVNGKLDTRALPAPDYAAGAGYRAPSNAVEDLLAGIFAQVLGVGQIGVDDSFFDLGGDSILAMRAVAAVNRELDGGLPVRALFESPTVAQLAGRVGEGADGCGPLVAVERPAVVPLSFAQNRLWFLEQLQGPSPVYNMPVALSLHGELDAAALAAALHEVVSRHEILRTVLPAIDGSPRQVVVPADQANFGWEVVDASSWPQNRLEEEIDASARHTFDLTSEIPIHATLFRISDDDHVLVTVVHHIAADGWSIAPFVSDLAEAYAAHQHRREPRWKPLPVQYVDYTLWQRAQLGDLDDAASRIGVQLAFWRDALAGLP</sequence>
<protein>
    <recommendedName>
        <fullName evidence="5">Carrier domain-containing protein</fullName>
    </recommendedName>
</protein>
<dbReference type="InterPro" id="IPR020459">
    <property type="entry name" value="AMP-binding"/>
</dbReference>
<dbReference type="PRINTS" id="PR00154">
    <property type="entry name" value="AMPBINDING"/>
</dbReference>
<evidence type="ECO:0000256" key="2">
    <source>
        <dbReference type="ARBA" id="ARBA00006432"/>
    </source>
</evidence>
<proteinExistence type="inferred from homology"/>
<dbReference type="SUPFAM" id="SSF47336">
    <property type="entry name" value="ACP-like"/>
    <property type="match status" value="1"/>
</dbReference>
<organism evidence="6 7">
    <name type="scientific">Mycolicibacterium wolinskyi</name>
    <dbReference type="NCBI Taxonomy" id="59750"/>
    <lineage>
        <taxon>Bacteria</taxon>
        <taxon>Bacillati</taxon>
        <taxon>Actinomycetota</taxon>
        <taxon>Actinomycetes</taxon>
        <taxon>Mycobacteriales</taxon>
        <taxon>Mycobacteriaceae</taxon>
        <taxon>Mycolicibacterium</taxon>
    </lineage>
</organism>
<keyword evidence="7" id="KW-1185">Reference proteome</keyword>
<keyword evidence="4" id="KW-0597">Phosphoprotein</keyword>
<dbReference type="Pfam" id="PF13193">
    <property type="entry name" value="AMP-binding_C"/>
    <property type="match status" value="1"/>
</dbReference>
<dbReference type="Pfam" id="PF00550">
    <property type="entry name" value="PP-binding"/>
    <property type="match status" value="1"/>
</dbReference>
<evidence type="ECO:0000259" key="5">
    <source>
        <dbReference type="PROSITE" id="PS50075"/>
    </source>
</evidence>
<dbReference type="GO" id="GO:0005829">
    <property type="term" value="C:cytosol"/>
    <property type="evidence" value="ECO:0007669"/>
    <property type="project" value="TreeGrafter"/>
</dbReference>
<dbReference type="Gene3D" id="3.30.559.10">
    <property type="entry name" value="Chloramphenicol acetyltransferase-like domain"/>
    <property type="match status" value="1"/>
</dbReference>